<feature type="non-terminal residue" evidence="7">
    <location>
        <position position="227"/>
    </location>
</feature>
<evidence type="ECO:0000256" key="1">
    <source>
        <dbReference type="ARBA" id="ARBA00022630"/>
    </source>
</evidence>
<protein>
    <recommendedName>
        <fullName evidence="6">Luciferase-like domain-containing protein</fullName>
    </recommendedName>
</protein>
<proteinExistence type="predicted"/>
<keyword evidence="1" id="KW-0285">Flavoprotein</keyword>
<keyword evidence="2" id="KW-0288">FMN</keyword>
<keyword evidence="3" id="KW-0560">Oxidoreductase</keyword>
<comment type="caution">
    <text evidence="7">The sequence shown here is derived from an EMBL/GenBank/DDBJ whole genome shotgun (WGS) entry which is preliminary data.</text>
</comment>
<reference evidence="7 8" key="1">
    <citation type="journal article" date="2014" name="Nature">
        <title>An environmental bacterial taxon with a large and distinct metabolic repertoire.</title>
        <authorList>
            <person name="Wilson M.C."/>
            <person name="Mori T."/>
            <person name="Ruckert C."/>
            <person name="Uria A.R."/>
            <person name="Helf M.J."/>
            <person name="Takada K."/>
            <person name="Gernert C."/>
            <person name="Steffens U.A."/>
            <person name="Heycke N."/>
            <person name="Schmitt S."/>
            <person name="Rinke C."/>
            <person name="Helfrich E.J."/>
            <person name="Brachmann A.O."/>
            <person name="Gurgui C."/>
            <person name="Wakimoto T."/>
            <person name="Kracht M."/>
            <person name="Crusemann M."/>
            <person name="Hentschel U."/>
            <person name="Abe I."/>
            <person name="Matsunaga S."/>
            <person name="Kalinowski J."/>
            <person name="Takeyama H."/>
            <person name="Piel J."/>
        </authorList>
    </citation>
    <scope>NUCLEOTIDE SEQUENCE [LARGE SCALE GENOMIC DNA]</scope>
    <source>
        <strain evidence="8">TSY1</strain>
    </source>
</reference>
<dbReference type="EMBL" id="AZHW01000560">
    <property type="protein sequence ID" value="ETW98383.1"/>
    <property type="molecule type" value="Genomic_DNA"/>
</dbReference>
<dbReference type="Gene3D" id="3.20.20.30">
    <property type="entry name" value="Luciferase-like domain"/>
    <property type="match status" value="1"/>
</dbReference>
<gene>
    <name evidence="7" type="ORF">ETSY1_18960</name>
</gene>
<sequence>MVLPWHNPVLLAEQAATIDLLSGGRLDLGIGKGYRYNEFAGFCIPMEEAEERFDEALSVLVKAWTSDERWSHQGKYWQFDNVVVEPPAAQQPHPPLWMGAGSPESIEKVAARGHNLLLDQFASIEQTGERIAIFKAAVEAQGRTFDPMSVAVARSINVVMTEAEREQAIAARMAGRQRTEQLASHPSGRFRSSINSYDEGREGAEAGVLYGTPDEISERLQALRDRE</sequence>
<feature type="region of interest" description="Disordered" evidence="5">
    <location>
        <begin position="176"/>
        <end position="197"/>
    </location>
</feature>
<dbReference type="PANTHER" id="PTHR42847">
    <property type="entry name" value="ALKANESULFONATE MONOOXYGENASE"/>
    <property type="match status" value="1"/>
</dbReference>
<name>W4LJW8_ENTF1</name>
<evidence type="ECO:0000313" key="7">
    <source>
        <dbReference type="EMBL" id="ETW98383.1"/>
    </source>
</evidence>
<evidence type="ECO:0000256" key="3">
    <source>
        <dbReference type="ARBA" id="ARBA00023002"/>
    </source>
</evidence>
<dbReference type="InterPro" id="IPR036661">
    <property type="entry name" value="Luciferase-like_sf"/>
</dbReference>
<evidence type="ECO:0000256" key="2">
    <source>
        <dbReference type="ARBA" id="ARBA00022643"/>
    </source>
</evidence>
<dbReference type="AlphaFoldDB" id="W4LJW8"/>
<keyword evidence="8" id="KW-1185">Reference proteome</keyword>
<dbReference type="Pfam" id="PF00296">
    <property type="entry name" value="Bac_luciferase"/>
    <property type="match status" value="1"/>
</dbReference>
<dbReference type="HOGENOM" id="CLU_027853_3_0_7"/>
<feature type="compositionally biased region" description="Polar residues" evidence="5">
    <location>
        <begin position="180"/>
        <end position="196"/>
    </location>
</feature>
<organism evidence="7 8">
    <name type="scientific">Entotheonella factor</name>
    <dbReference type="NCBI Taxonomy" id="1429438"/>
    <lineage>
        <taxon>Bacteria</taxon>
        <taxon>Pseudomonadati</taxon>
        <taxon>Nitrospinota/Tectimicrobiota group</taxon>
        <taxon>Candidatus Tectimicrobiota</taxon>
        <taxon>Candidatus Entotheonellia</taxon>
        <taxon>Candidatus Entotheonellales</taxon>
        <taxon>Candidatus Entotheonellaceae</taxon>
        <taxon>Candidatus Entotheonella</taxon>
    </lineage>
</organism>
<dbReference type="GO" id="GO:0008726">
    <property type="term" value="F:alkanesulfonate monooxygenase activity"/>
    <property type="evidence" value="ECO:0007669"/>
    <property type="project" value="TreeGrafter"/>
</dbReference>
<feature type="domain" description="Luciferase-like" evidence="6">
    <location>
        <begin position="1"/>
        <end position="225"/>
    </location>
</feature>
<evidence type="ECO:0000256" key="5">
    <source>
        <dbReference type="SAM" id="MobiDB-lite"/>
    </source>
</evidence>
<dbReference type="Proteomes" id="UP000019141">
    <property type="component" value="Unassembled WGS sequence"/>
</dbReference>
<dbReference type="InterPro" id="IPR050172">
    <property type="entry name" value="SsuD_RutA_monooxygenase"/>
</dbReference>
<evidence type="ECO:0000313" key="8">
    <source>
        <dbReference type="Proteomes" id="UP000019141"/>
    </source>
</evidence>
<evidence type="ECO:0000259" key="6">
    <source>
        <dbReference type="Pfam" id="PF00296"/>
    </source>
</evidence>
<evidence type="ECO:0000256" key="4">
    <source>
        <dbReference type="ARBA" id="ARBA00023033"/>
    </source>
</evidence>
<dbReference type="SUPFAM" id="SSF51679">
    <property type="entry name" value="Bacterial luciferase-like"/>
    <property type="match status" value="1"/>
</dbReference>
<keyword evidence="4" id="KW-0503">Monooxygenase</keyword>
<accession>W4LJW8</accession>
<dbReference type="PANTHER" id="PTHR42847:SF4">
    <property type="entry name" value="ALKANESULFONATE MONOOXYGENASE-RELATED"/>
    <property type="match status" value="1"/>
</dbReference>
<dbReference type="InterPro" id="IPR011251">
    <property type="entry name" value="Luciferase-like_dom"/>
</dbReference>
<dbReference type="GO" id="GO:0046306">
    <property type="term" value="P:alkanesulfonate catabolic process"/>
    <property type="evidence" value="ECO:0007669"/>
    <property type="project" value="TreeGrafter"/>
</dbReference>